<dbReference type="RefSeq" id="WP_090799675.1">
    <property type="nucleotide sequence ID" value="NZ_BOND01000001.1"/>
</dbReference>
<dbReference type="Pfam" id="PF00857">
    <property type="entry name" value="Isochorismatase"/>
    <property type="match status" value="1"/>
</dbReference>
<accession>A0A1H3TII1</accession>
<dbReference type="EMBL" id="FNQB01000003">
    <property type="protein sequence ID" value="SDZ50026.1"/>
    <property type="molecule type" value="Genomic_DNA"/>
</dbReference>
<keyword evidence="3" id="KW-1185">Reference proteome</keyword>
<dbReference type="OrthoDB" id="9789777at2"/>
<dbReference type="InterPro" id="IPR053152">
    <property type="entry name" value="Hydrolase_YcaC-like"/>
</dbReference>
<dbReference type="InterPro" id="IPR036380">
    <property type="entry name" value="Isochorismatase-like_sf"/>
</dbReference>
<dbReference type="PANTHER" id="PTHR43559:SF3">
    <property type="entry name" value="HYDROLASE YCAC-RELATED"/>
    <property type="match status" value="1"/>
</dbReference>
<sequence>MTNLKAQDSALILIDHQVISMGFIKTQEPETAKLNSVTLVKASQVLGLPNVWTSSTEDDNKDWWIPELADLHPAAHAKRVKRTGIIDSWDDPEFRRAVEATGRRTLIMAGTTNDGCLIYTAISAKEAGYDVYAVLDAGGSVFEISDNAANLRMAQAGVKLTTTAAILGELAKDWATPQGAEIRKLLAENLTAAIGGFGLSK</sequence>
<dbReference type="PANTHER" id="PTHR43559">
    <property type="entry name" value="HYDROLASE YCAC-RELATED"/>
    <property type="match status" value="1"/>
</dbReference>
<dbReference type="STRING" id="137265.SAMN05421684_5828"/>
<dbReference type="AlphaFoldDB" id="A0A1H3TII1"/>
<dbReference type="SUPFAM" id="SSF52499">
    <property type="entry name" value="Isochorismatase-like hydrolases"/>
    <property type="match status" value="1"/>
</dbReference>
<gene>
    <name evidence="2" type="ORF">SAMN05421684_5828</name>
</gene>
<dbReference type="Gene3D" id="3.40.50.850">
    <property type="entry name" value="Isochorismatase-like"/>
    <property type="match status" value="1"/>
</dbReference>
<feature type="domain" description="Isochorismatase-like" evidence="1">
    <location>
        <begin position="9"/>
        <end position="164"/>
    </location>
</feature>
<reference evidence="3" key="1">
    <citation type="submission" date="2016-10" db="EMBL/GenBank/DDBJ databases">
        <authorList>
            <person name="Varghese N."/>
            <person name="Submissions S."/>
        </authorList>
    </citation>
    <scope>NUCLEOTIDE SEQUENCE [LARGE SCALE GENOMIC DNA]</scope>
    <source>
        <strain evidence="3">DSM 44718</strain>
    </source>
</reference>
<name>A0A1H3TII1_9ACTN</name>
<dbReference type="Proteomes" id="UP000199632">
    <property type="component" value="Unassembled WGS sequence"/>
</dbReference>
<evidence type="ECO:0000313" key="2">
    <source>
        <dbReference type="EMBL" id="SDZ50026.1"/>
    </source>
</evidence>
<evidence type="ECO:0000259" key="1">
    <source>
        <dbReference type="Pfam" id="PF00857"/>
    </source>
</evidence>
<evidence type="ECO:0000313" key="3">
    <source>
        <dbReference type="Proteomes" id="UP000199632"/>
    </source>
</evidence>
<dbReference type="InterPro" id="IPR000868">
    <property type="entry name" value="Isochorismatase-like_dom"/>
</dbReference>
<protein>
    <submittedName>
        <fullName evidence="2">Nicotinamidase-related amidase</fullName>
    </submittedName>
</protein>
<proteinExistence type="predicted"/>
<organism evidence="2 3">
    <name type="scientific">Asanoa ishikariensis</name>
    <dbReference type="NCBI Taxonomy" id="137265"/>
    <lineage>
        <taxon>Bacteria</taxon>
        <taxon>Bacillati</taxon>
        <taxon>Actinomycetota</taxon>
        <taxon>Actinomycetes</taxon>
        <taxon>Micromonosporales</taxon>
        <taxon>Micromonosporaceae</taxon>
        <taxon>Asanoa</taxon>
    </lineage>
</organism>